<reference evidence="3" key="1">
    <citation type="journal article" date="2005" name="Nature">
        <title>The map-based sequence of the rice genome.</title>
        <authorList>
            <consortium name="International rice genome sequencing project (IRGSP)"/>
            <person name="Matsumoto T."/>
            <person name="Wu J."/>
            <person name="Kanamori H."/>
            <person name="Katayose Y."/>
            <person name="Fujisawa M."/>
            <person name="Namiki N."/>
            <person name="Mizuno H."/>
            <person name="Yamamoto K."/>
            <person name="Antonio B.A."/>
            <person name="Baba T."/>
            <person name="Sakata K."/>
            <person name="Nagamura Y."/>
            <person name="Aoki H."/>
            <person name="Arikawa K."/>
            <person name="Arita K."/>
            <person name="Bito T."/>
            <person name="Chiden Y."/>
            <person name="Fujitsuka N."/>
            <person name="Fukunaka R."/>
            <person name="Hamada M."/>
            <person name="Harada C."/>
            <person name="Hayashi A."/>
            <person name="Hijishita S."/>
            <person name="Honda M."/>
            <person name="Hosokawa S."/>
            <person name="Ichikawa Y."/>
            <person name="Idonuma A."/>
            <person name="Iijima M."/>
            <person name="Ikeda M."/>
            <person name="Ikeno M."/>
            <person name="Ito K."/>
            <person name="Ito S."/>
            <person name="Ito T."/>
            <person name="Ito Y."/>
            <person name="Ito Y."/>
            <person name="Iwabuchi A."/>
            <person name="Kamiya K."/>
            <person name="Karasawa W."/>
            <person name="Kurita K."/>
            <person name="Katagiri S."/>
            <person name="Kikuta A."/>
            <person name="Kobayashi H."/>
            <person name="Kobayashi N."/>
            <person name="Machita K."/>
            <person name="Maehara T."/>
            <person name="Masukawa M."/>
            <person name="Mizubayashi T."/>
            <person name="Mukai Y."/>
            <person name="Nagasaki H."/>
            <person name="Nagata Y."/>
            <person name="Naito S."/>
            <person name="Nakashima M."/>
            <person name="Nakama Y."/>
            <person name="Nakamichi Y."/>
            <person name="Nakamura M."/>
            <person name="Meguro A."/>
            <person name="Negishi M."/>
            <person name="Ohta I."/>
            <person name="Ohta T."/>
            <person name="Okamoto M."/>
            <person name="Ono N."/>
            <person name="Saji S."/>
            <person name="Sakaguchi M."/>
            <person name="Sakai K."/>
            <person name="Shibata M."/>
            <person name="Shimokawa T."/>
            <person name="Song J."/>
            <person name="Takazaki Y."/>
            <person name="Terasawa K."/>
            <person name="Tsugane M."/>
            <person name="Tsuji K."/>
            <person name="Ueda S."/>
            <person name="Waki K."/>
            <person name="Yamagata H."/>
            <person name="Yamamoto M."/>
            <person name="Yamamoto S."/>
            <person name="Yamane H."/>
            <person name="Yoshiki S."/>
            <person name="Yoshihara R."/>
            <person name="Yukawa K."/>
            <person name="Zhong H."/>
            <person name="Yano M."/>
            <person name="Yuan Q."/>
            <person name="Ouyang S."/>
            <person name="Liu J."/>
            <person name="Jones K.M."/>
            <person name="Gansberger K."/>
            <person name="Moffat K."/>
            <person name="Hill J."/>
            <person name="Bera J."/>
            <person name="Fadrosh D."/>
            <person name="Jin S."/>
            <person name="Johri S."/>
            <person name="Kim M."/>
            <person name="Overton L."/>
            <person name="Reardon M."/>
            <person name="Tsitrin T."/>
            <person name="Vuong H."/>
            <person name="Weaver B."/>
            <person name="Ciecko A."/>
            <person name="Tallon L."/>
            <person name="Jackson J."/>
            <person name="Pai G."/>
            <person name="Aken S.V."/>
            <person name="Utterback T."/>
            <person name="Reidmuller S."/>
            <person name="Feldblyum T."/>
            <person name="Hsiao J."/>
            <person name="Zismann V."/>
            <person name="Iobst S."/>
            <person name="de Vazeille A.R."/>
            <person name="Buell C.R."/>
            <person name="Ying K."/>
            <person name="Li Y."/>
            <person name="Lu T."/>
            <person name="Huang Y."/>
            <person name="Zhao Q."/>
            <person name="Feng Q."/>
            <person name="Zhang L."/>
            <person name="Zhu J."/>
            <person name="Weng Q."/>
            <person name="Mu J."/>
            <person name="Lu Y."/>
            <person name="Fan D."/>
            <person name="Liu Y."/>
            <person name="Guan J."/>
            <person name="Zhang Y."/>
            <person name="Yu S."/>
            <person name="Liu X."/>
            <person name="Zhang Y."/>
            <person name="Hong G."/>
            <person name="Han B."/>
            <person name="Choisne N."/>
            <person name="Demange N."/>
            <person name="Orjeda G."/>
            <person name="Samain S."/>
            <person name="Cattolico L."/>
            <person name="Pelletier E."/>
            <person name="Couloux A."/>
            <person name="Segurens B."/>
            <person name="Wincker P."/>
            <person name="D'Hont A."/>
            <person name="Scarpelli C."/>
            <person name="Weissenbach J."/>
            <person name="Salanoubat M."/>
            <person name="Quetier F."/>
            <person name="Yu Y."/>
            <person name="Kim H.R."/>
            <person name="Rambo T."/>
            <person name="Currie J."/>
            <person name="Collura K."/>
            <person name="Luo M."/>
            <person name="Yang T."/>
            <person name="Ammiraju J.S.S."/>
            <person name="Engler F."/>
            <person name="Soderlund C."/>
            <person name="Wing R.A."/>
            <person name="Palmer L.E."/>
            <person name="de la Bastide M."/>
            <person name="Spiegel L."/>
            <person name="Nascimento L."/>
            <person name="Zutavern T."/>
            <person name="O'Shaughnessy A."/>
            <person name="Dike S."/>
            <person name="Dedhia N."/>
            <person name="Preston R."/>
            <person name="Balija V."/>
            <person name="McCombie W.R."/>
            <person name="Chow T."/>
            <person name="Chen H."/>
            <person name="Chung M."/>
            <person name="Chen C."/>
            <person name="Shaw J."/>
            <person name="Wu H."/>
            <person name="Hsiao K."/>
            <person name="Chao Y."/>
            <person name="Chu M."/>
            <person name="Cheng C."/>
            <person name="Hour A."/>
            <person name="Lee P."/>
            <person name="Lin S."/>
            <person name="Lin Y."/>
            <person name="Liou J."/>
            <person name="Liu S."/>
            <person name="Hsing Y."/>
            <person name="Raghuvanshi S."/>
            <person name="Mohanty A."/>
            <person name="Bharti A.K."/>
            <person name="Gaur A."/>
            <person name="Gupta V."/>
            <person name="Kumar D."/>
            <person name="Ravi V."/>
            <person name="Vij S."/>
            <person name="Kapur A."/>
            <person name="Khurana P."/>
            <person name="Khurana P."/>
            <person name="Khurana J.P."/>
            <person name="Tyagi A.K."/>
            <person name="Gaikwad K."/>
            <person name="Singh A."/>
            <person name="Dalal V."/>
            <person name="Srivastava S."/>
            <person name="Dixit A."/>
            <person name="Pal A.K."/>
            <person name="Ghazi I.A."/>
            <person name="Yadav M."/>
            <person name="Pandit A."/>
            <person name="Bhargava A."/>
            <person name="Sureshbabu K."/>
            <person name="Batra K."/>
            <person name="Sharma T.R."/>
            <person name="Mohapatra T."/>
            <person name="Singh N.K."/>
            <person name="Messing J."/>
            <person name="Nelson A.B."/>
            <person name="Fuks G."/>
            <person name="Kavchok S."/>
            <person name="Keizer G."/>
            <person name="Linton E."/>
            <person name="Llaca V."/>
            <person name="Song R."/>
            <person name="Tanyolac B."/>
            <person name="Young S."/>
            <person name="Ho-Il K."/>
            <person name="Hahn J.H."/>
            <person name="Sangsakoo G."/>
            <person name="Vanavichit A."/>
            <person name="de Mattos Luiz.A.T."/>
            <person name="Zimmer P.D."/>
            <person name="Malone G."/>
            <person name="Dellagostin O."/>
            <person name="de Oliveira A.C."/>
            <person name="Bevan M."/>
            <person name="Bancroft I."/>
            <person name="Minx P."/>
            <person name="Cordum H."/>
            <person name="Wilson R."/>
            <person name="Cheng Z."/>
            <person name="Jin W."/>
            <person name="Jiang J."/>
            <person name="Leong S.A."/>
            <person name="Iwama H."/>
            <person name="Gojobori T."/>
            <person name="Itoh T."/>
            <person name="Niimura Y."/>
            <person name="Fujii Y."/>
            <person name="Habara T."/>
            <person name="Sakai H."/>
            <person name="Sato Y."/>
            <person name="Wilson G."/>
            <person name="Kumar K."/>
            <person name="McCouch S."/>
            <person name="Juretic N."/>
            <person name="Hoen D."/>
            <person name="Wright S."/>
            <person name="Bruskiewich R."/>
            <person name="Bureau T."/>
            <person name="Miyao A."/>
            <person name="Hirochika H."/>
            <person name="Nishikawa T."/>
            <person name="Kadowaki K."/>
            <person name="Sugiura M."/>
            <person name="Burr B."/>
            <person name="Sasaki T."/>
        </authorList>
    </citation>
    <scope>NUCLEOTIDE SEQUENCE [LARGE SCALE GENOMIC DNA]</scope>
    <source>
        <strain evidence="3">cv. Nipponbare</strain>
    </source>
</reference>
<dbReference type="Proteomes" id="UP000000763">
    <property type="component" value="Chromosome 3"/>
</dbReference>
<feature type="compositionally biased region" description="Low complexity" evidence="1">
    <location>
        <begin position="112"/>
        <end position="123"/>
    </location>
</feature>
<organism evidence="2 3">
    <name type="scientific">Oryza sativa subsp. japonica</name>
    <name type="common">Rice</name>
    <dbReference type="NCBI Taxonomy" id="39947"/>
    <lineage>
        <taxon>Eukaryota</taxon>
        <taxon>Viridiplantae</taxon>
        <taxon>Streptophyta</taxon>
        <taxon>Embryophyta</taxon>
        <taxon>Tracheophyta</taxon>
        <taxon>Spermatophyta</taxon>
        <taxon>Magnoliopsida</taxon>
        <taxon>Liliopsida</taxon>
        <taxon>Poales</taxon>
        <taxon>Poaceae</taxon>
        <taxon>BOP clade</taxon>
        <taxon>Oryzoideae</taxon>
        <taxon>Oryzeae</taxon>
        <taxon>Oryzinae</taxon>
        <taxon>Oryza</taxon>
        <taxon>Oryza sativa</taxon>
    </lineage>
</organism>
<reference evidence="3" key="2">
    <citation type="journal article" date="2008" name="Nucleic Acids Res.">
        <title>The rice annotation project database (RAP-DB): 2008 update.</title>
        <authorList>
            <consortium name="The rice annotation project (RAP)"/>
        </authorList>
    </citation>
    <scope>GENOME REANNOTATION</scope>
    <source>
        <strain evidence="3">cv. Nipponbare</strain>
    </source>
</reference>
<dbReference type="EMBL" id="AC135597">
    <property type="protein sequence ID" value="AAS01924.1"/>
    <property type="molecule type" value="Genomic_DNA"/>
</dbReference>
<gene>
    <name evidence="2" type="ORF">OSJNBa0034E08.21</name>
</gene>
<sequence length="356" mass="38583">MAEKPPPPPSSPGYVKEKMLKLGLTDVNEGNVVPIDPKKFTPEQKKEFEAMLQQARDQFLNSFMQTRKGTLVQKYKRKVVADDPGTSSSKDGDGKQATDGSAQPSIKGATDGSLGNQGNNSQGVHGGQGDGVHGAQGDGAQGLQGGNLNSDVAQDFFNNFQDRVDYVVHHALINQSGVLVNTLSNMMKSIADGSIAEHQAAGPVYLQGGQPMREHTQHSGQVANWPTQDQVAAMFLPPQHAVDLIQQKPIQQQPIQQTPQIQQVVQPIQQQVMQPAQPIQQQVIQPVQQTPLRQQSLQPIQQTPLRQQIVQPIQHQGIGLICTGKISNPRRGVSIAKAQHNVSYGCSRIVNVSPKS</sequence>
<evidence type="ECO:0000313" key="2">
    <source>
        <dbReference type="EMBL" id="AAS01924.1"/>
    </source>
</evidence>
<evidence type="ECO:0000256" key="1">
    <source>
        <dbReference type="SAM" id="MobiDB-lite"/>
    </source>
</evidence>
<feature type="region of interest" description="Disordered" evidence="1">
    <location>
        <begin position="80"/>
        <end position="146"/>
    </location>
</feature>
<evidence type="ECO:0000313" key="3">
    <source>
        <dbReference type="Proteomes" id="UP000000763"/>
    </source>
</evidence>
<accession>Q10IN3</accession>
<name>Q10IN3_ORYSJ</name>
<dbReference type="AlphaFoldDB" id="Q10IN3"/>
<protein>
    <submittedName>
        <fullName evidence="2">Retrotransposon protein, putative, Ty3-gypsy sub-class</fullName>
    </submittedName>
</protein>
<feature type="compositionally biased region" description="Gly residues" evidence="1">
    <location>
        <begin position="124"/>
        <end position="145"/>
    </location>
</feature>
<proteinExistence type="predicted"/>